<dbReference type="SUPFAM" id="SSF51735">
    <property type="entry name" value="NAD(P)-binding Rossmann-fold domains"/>
    <property type="match status" value="1"/>
</dbReference>
<dbReference type="InParanoid" id="F0Z7H5"/>
<dbReference type="Proteomes" id="UP000001064">
    <property type="component" value="Unassembled WGS sequence"/>
</dbReference>
<organism evidence="1 2">
    <name type="scientific">Dictyostelium purpureum</name>
    <name type="common">Slime mold</name>
    <dbReference type="NCBI Taxonomy" id="5786"/>
    <lineage>
        <taxon>Eukaryota</taxon>
        <taxon>Amoebozoa</taxon>
        <taxon>Evosea</taxon>
        <taxon>Eumycetozoa</taxon>
        <taxon>Dictyostelia</taxon>
        <taxon>Dictyosteliales</taxon>
        <taxon>Dictyosteliaceae</taxon>
        <taxon>Dictyostelium</taxon>
    </lineage>
</organism>
<keyword evidence="2" id="KW-1185">Reference proteome</keyword>
<dbReference type="FunCoup" id="F0Z7H5">
    <property type="interactions" value="931"/>
</dbReference>
<dbReference type="eggNOG" id="ENOG502QU61">
    <property type="taxonomic scope" value="Eukaryota"/>
</dbReference>
<dbReference type="Gene3D" id="3.40.50.720">
    <property type="entry name" value="NAD(P)-binding Rossmann-like Domain"/>
    <property type="match status" value="1"/>
</dbReference>
<reference evidence="2" key="1">
    <citation type="journal article" date="2011" name="Genome Biol.">
        <title>Comparative genomics of the social amoebae Dictyostelium discoideum and Dictyostelium purpureum.</title>
        <authorList>
            <consortium name="US DOE Joint Genome Institute (JGI-PGF)"/>
            <person name="Sucgang R."/>
            <person name="Kuo A."/>
            <person name="Tian X."/>
            <person name="Salerno W."/>
            <person name="Parikh A."/>
            <person name="Feasley C.L."/>
            <person name="Dalin E."/>
            <person name="Tu H."/>
            <person name="Huang E."/>
            <person name="Barry K."/>
            <person name="Lindquist E."/>
            <person name="Shapiro H."/>
            <person name="Bruce D."/>
            <person name="Schmutz J."/>
            <person name="Salamov A."/>
            <person name="Fey P."/>
            <person name="Gaudet P."/>
            <person name="Anjard C."/>
            <person name="Babu M.M."/>
            <person name="Basu S."/>
            <person name="Bushmanova Y."/>
            <person name="van der Wel H."/>
            <person name="Katoh-Kurasawa M."/>
            <person name="Dinh C."/>
            <person name="Coutinho P.M."/>
            <person name="Saito T."/>
            <person name="Elias M."/>
            <person name="Schaap P."/>
            <person name="Kay R.R."/>
            <person name="Henrissat B."/>
            <person name="Eichinger L."/>
            <person name="Rivero F."/>
            <person name="Putnam N.H."/>
            <person name="West C.M."/>
            <person name="Loomis W.F."/>
            <person name="Chisholm R.L."/>
            <person name="Shaulsky G."/>
            <person name="Strassmann J.E."/>
            <person name="Queller D.C."/>
            <person name="Kuspa A."/>
            <person name="Grigoriev I.V."/>
        </authorList>
    </citation>
    <scope>NUCLEOTIDE SEQUENCE [LARGE SCALE GENOMIC DNA]</scope>
    <source>
        <strain evidence="2">QSDP1</strain>
    </source>
</reference>
<dbReference type="InterPro" id="IPR036291">
    <property type="entry name" value="NAD(P)-bd_dom_sf"/>
</dbReference>
<dbReference type="GeneID" id="10509274"/>
<sequence length="1135" mass="134325">LFIDVTSKETIRKKSIIIINYLQYITNGNNCKLFIESFSELALLDTSISLHLIPHPCLKYKKIVDNKEIFDQEDYKTSTKADYLKRKNIDDILNNINNKKKIKTTNDDMEKIDNNCNNNISNNNDKNNSTIEIIKETKPFKLIIKNNQSTKPITKYLFKGYNELYNQLLLYQKGDTSLINLFSKLLLNFLKYVDSSLINQKIDNYLISNNNNNKIFKLLSIYIFSHLNYFVKKTNSDIKDIKKIYESVLIKINNREHIKSIHSFYKRINNKNKYYSINSDISDYLKFIDYSVEIEIRKNNFYNYQLQYSTKPILKENNKNTKTINNCFKNIKNNINNNNTYNNNKYPYNSENLVKVYDQEVFTYNFYLKPDLYCNKNIFKSDFGNNPEEFKYKCIYLNENIFYEPPQNGNYSISPSLELFKLCFSVFSSGLFKNFDWGEESDETRVIISGGSISACLDTLPISIKKEFVNYKTIERYLYKSKMPVLLVRKFMELVFESSLLKELLFERFFGKSSPNHESDIDVWFISQDLNSAKKKLFQAIEIIKSNFREANPLFENSFTFVRSPNAITFIGTYPFRKIQFIIKIYKSVDHLFSTFDMDCVKVFYDGSNVFMNKESIDSYNKRYNIAYGLFIRPKEKRILQYLQRGFITFSNLEKIENARYCISGIDYCILSSQDSFPFYIKSPKEGLNFKEIESLLTDKFGREKVSKDQYYLLENPSSNSEFYQGISFKEKFKISPKISIECKVCRKHLRDKHRNKYKKFCAFKGNICSMLYKIPPIQTYYLGNILQFKYSLVLGGRTGLGFRLAFNLLDLGFRVFVTSRFPEITKKKFSQEEFTCYLPRLHIVKVDFNDTVQTENFIKYIKATIPQLDFLFNTIKFSNQNINNNYSSIFNQLKTQEESLKINNNNNNNNNDKNDNNYENNLWANLQIQIINISNKNIYNYDTKIDKQTFTTSTSTSTTNQIINNSMVLTNEYINYIHYKLPKLIISQLISIIENQKLINEYFYYSPKTISHEKTFGKCSNENISGTGVIFNINWKEGDEIDKIITLHNNNIINNIYKIVHNLFYKFHYGNTKNLEKDDIHYLKYLVRDKDLKKCYIKRKENEFILKRKGSIENICFEILKQVFKNYFTFTKSM</sequence>
<dbReference type="RefSeq" id="XP_003283369.1">
    <property type="nucleotide sequence ID" value="XM_003283321.1"/>
</dbReference>
<dbReference type="KEGG" id="dpp:DICPUDRAFT_74354"/>
<protein>
    <submittedName>
        <fullName evidence="1">Uncharacterized protein</fullName>
    </submittedName>
</protein>
<dbReference type="EMBL" id="GL870946">
    <property type="protein sequence ID" value="EGC40179.1"/>
    <property type="molecule type" value="Genomic_DNA"/>
</dbReference>
<accession>F0Z7H5</accession>
<name>F0Z7H5_DICPU</name>
<dbReference type="OrthoDB" id="539213at2759"/>
<evidence type="ECO:0000313" key="1">
    <source>
        <dbReference type="EMBL" id="EGC40179.1"/>
    </source>
</evidence>
<dbReference type="GO" id="GO:0016857">
    <property type="term" value="F:racemase and epimerase activity, acting on carbohydrates and derivatives"/>
    <property type="evidence" value="ECO:0000318"/>
    <property type="project" value="GO_Central"/>
</dbReference>
<proteinExistence type="predicted"/>
<dbReference type="PANTHER" id="PTHR43558">
    <property type="entry name" value="REDUCTASE, PUTATIVE (AFU_ORTHOLOGUE AFUA_3G10540)-RELATED"/>
    <property type="match status" value="1"/>
</dbReference>
<dbReference type="VEuPathDB" id="AmoebaDB:DICPUDRAFT_74354"/>
<dbReference type="PANTHER" id="PTHR43558:SF6">
    <property type="entry name" value="REDUCTASE, PUTATIVE (AFU_ORTHOLOGUE AFUA_3G10540)-RELATED"/>
    <property type="match status" value="1"/>
</dbReference>
<dbReference type="AlphaFoldDB" id="F0Z7H5"/>
<gene>
    <name evidence="1" type="ORF">DICPUDRAFT_74354</name>
</gene>
<feature type="non-terminal residue" evidence="1">
    <location>
        <position position="1"/>
    </location>
</feature>
<dbReference type="InterPro" id="IPR053354">
    <property type="entry name" value="MGDG_epimerase"/>
</dbReference>
<evidence type="ECO:0000313" key="2">
    <source>
        <dbReference type="Proteomes" id="UP000001064"/>
    </source>
</evidence>